<feature type="region of interest" description="Disordered" evidence="1">
    <location>
        <begin position="1"/>
        <end position="53"/>
    </location>
</feature>
<dbReference type="EMBL" id="SRLO01001325">
    <property type="protein sequence ID" value="TNN38914.1"/>
    <property type="molecule type" value="Genomic_DNA"/>
</dbReference>
<evidence type="ECO:0000256" key="1">
    <source>
        <dbReference type="SAM" id="MobiDB-lite"/>
    </source>
</evidence>
<protein>
    <submittedName>
        <fullName evidence="2">Uncharacterized protein</fullName>
    </submittedName>
</protein>
<comment type="caution">
    <text evidence="2">The sequence shown here is derived from an EMBL/GenBank/DDBJ whole genome shotgun (WGS) entry which is preliminary data.</text>
</comment>
<name>A0A4Z2FDR2_9TELE</name>
<sequence>MASPWPSTASCPYSSGCRDHNNPRQHNNTTTCQHVNTSTRQHREGGEQNHRGCRSRADLILRLHRDVWAIRLCRPSTQPLTGLTVQRSHDPLAPEGLQRASRGPPEAR</sequence>
<reference evidence="2 3" key="1">
    <citation type="submission" date="2019-03" db="EMBL/GenBank/DDBJ databases">
        <title>First draft genome of Liparis tanakae, snailfish: a comprehensive survey of snailfish specific genes.</title>
        <authorList>
            <person name="Kim W."/>
            <person name="Song I."/>
            <person name="Jeong J.-H."/>
            <person name="Kim D."/>
            <person name="Kim S."/>
            <person name="Ryu S."/>
            <person name="Song J.Y."/>
            <person name="Lee S.K."/>
        </authorList>
    </citation>
    <scope>NUCLEOTIDE SEQUENCE [LARGE SCALE GENOMIC DNA]</scope>
    <source>
        <tissue evidence="2">Muscle</tissue>
    </source>
</reference>
<gene>
    <name evidence="2" type="ORF">EYF80_050925</name>
</gene>
<feature type="region of interest" description="Disordered" evidence="1">
    <location>
        <begin position="79"/>
        <end position="108"/>
    </location>
</feature>
<evidence type="ECO:0000313" key="3">
    <source>
        <dbReference type="Proteomes" id="UP000314294"/>
    </source>
</evidence>
<feature type="compositionally biased region" description="Basic and acidic residues" evidence="1">
    <location>
        <begin position="41"/>
        <end position="53"/>
    </location>
</feature>
<accession>A0A4Z2FDR2</accession>
<feature type="compositionally biased region" description="Polar residues" evidence="1">
    <location>
        <begin position="24"/>
        <end position="39"/>
    </location>
</feature>
<evidence type="ECO:0000313" key="2">
    <source>
        <dbReference type="EMBL" id="TNN38914.1"/>
    </source>
</evidence>
<dbReference type="Proteomes" id="UP000314294">
    <property type="component" value="Unassembled WGS sequence"/>
</dbReference>
<feature type="compositionally biased region" description="Polar residues" evidence="1">
    <location>
        <begin position="1"/>
        <end position="13"/>
    </location>
</feature>
<keyword evidence="3" id="KW-1185">Reference proteome</keyword>
<dbReference type="AlphaFoldDB" id="A0A4Z2FDR2"/>
<organism evidence="2 3">
    <name type="scientific">Liparis tanakae</name>
    <name type="common">Tanaka's snailfish</name>
    <dbReference type="NCBI Taxonomy" id="230148"/>
    <lineage>
        <taxon>Eukaryota</taxon>
        <taxon>Metazoa</taxon>
        <taxon>Chordata</taxon>
        <taxon>Craniata</taxon>
        <taxon>Vertebrata</taxon>
        <taxon>Euteleostomi</taxon>
        <taxon>Actinopterygii</taxon>
        <taxon>Neopterygii</taxon>
        <taxon>Teleostei</taxon>
        <taxon>Neoteleostei</taxon>
        <taxon>Acanthomorphata</taxon>
        <taxon>Eupercaria</taxon>
        <taxon>Perciformes</taxon>
        <taxon>Cottioidei</taxon>
        <taxon>Cottales</taxon>
        <taxon>Liparidae</taxon>
        <taxon>Liparis</taxon>
    </lineage>
</organism>
<proteinExistence type="predicted"/>